<comment type="caution">
    <text evidence="2">The sequence shown here is derived from an EMBL/GenBank/DDBJ whole genome shotgun (WGS) entry which is preliminary data.</text>
</comment>
<keyword evidence="1" id="KW-0472">Membrane</keyword>
<keyword evidence="1" id="KW-0812">Transmembrane</keyword>
<organism evidence="2 3">
    <name type="scientific">Pyxicephalus adspersus</name>
    <name type="common">African bullfrog</name>
    <dbReference type="NCBI Taxonomy" id="30357"/>
    <lineage>
        <taxon>Eukaryota</taxon>
        <taxon>Metazoa</taxon>
        <taxon>Chordata</taxon>
        <taxon>Craniata</taxon>
        <taxon>Vertebrata</taxon>
        <taxon>Euteleostomi</taxon>
        <taxon>Amphibia</taxon>
        <taxon>Batrachia</taxon>
        <taxon>Anura</taxon>
        <taxon>Neobatrachia</taxon>
        <taxon>Ranoidea</taxon>
        <taxon>Pyxicephalidae</taxon>
        <taxon>Pyxicephalinae</taxon>
        <taxon>Pyxicephalus</taxon>
    </lineage>
</organism>
<evidence type="ECO:0000313" key="2">
    <source>
        <dbReference type="EMBL" id="DBA15524.1"/>
    </source>
</evidence>
<gene>
    <name evidence="2" type="ORF">GDO54_004723</name>
</gene>
<evidence type="ECO:0000313" key="3">
    <source>
        <dbReference type="Proteomes" id="UP001181693"/>
    </source>
</evidence>
<protein>
    <submittedName>
        <fullName evidence="2">Uncharacterized protein</fullName>
    </submittedName>
</protein>
<name>A0AAV2ZFV4_PYXAD</name>
<reference evidence="2" key="1">
    <citation type="thesis" date="2020" institute="ProQuest LLC" country="789 East Eisenhower Parkway, Ann Arbor, MI, USA">
        <title>Comparative Genomics and Chromosome Evolution.</title>
        <authorList>
            <person name="Mudd A.B."/>
        </authorList>
    </citation>
    <scope>NUCLEOTIDE SEQUENCE</scope>
    <source>
        <strain evidence="2">1538</strain>
        <tissue evidence="2">Blood</tissue>
    </source>
</reference>
<feature type="transmembrane region" description="Helical" evidence="1">
    <location>
        <begin position="61"/>
        <end position="83"/>
    </location>
</feature>
<sequence length="85" mass="9985">MINIHQSCEMYGLVGVITVFPIIFEISMITQKSECSIKFQSKFYPKNCTFNVTFLLNQTSYGINISLGEWLALMNQVCLFWWFRK</sequence>
<proteinExistence type="predicted"/>
<dbReference type="AlphaFoldDB" id="A0AAV2ZFV4"/>
<feature type="transmembrane region" description="Helical" evidence="1">
    <location>
        <begin position="12"/>
        <end position="30"/>
    </location>
</feature>
<accession>A0AAV2ZFV4</accession>
<keyword evidence="3" id="KW-1185">Reference proteome</keyword>
<keyword evidence="1" id="KW-1133">Transmembrane helix</keyword>
<evidence type="ECO:0000256" key="1">
    <source>
        <dbReference type="SAM" id="Phobius"/>
    </source>
</evidence>
<dbReference type="EMBL" id="DYDO01000012">
    <property type="protein sequence ID" value="DBA15524.1"/>
    <property type="molecule type" value="Genomic_DNA"/>
</dbReference>
<dbReference type="Proteomes" id="UP001181693">
    <property type="component" value="Unassembled WGS sequence"/>
</dbReference>